<dbReference type="Pfam" id="PF16862">
    <property type="entry name" value="Glyco_hydro_79C"/>
    <property type="match status" value="1"/>
</dbReference>
<gene>
    <name evidence="3" type="ORF">HD556DRAFT_1283079</name>
</gene>
<keyword evidence="3" id="KW-0378">Hydrolase</keyword>
<dbReference type="OrthoDB" id="2831684at2759"/>
<dbReference type="Proteomes" id="UP000719766">
    <property type="component" value="Unassembled WGS sequence"/>
</dbReference>
<dbReference type="GeneID" id="64593073"/>
<reference evidence="3" key="1">
    <citation type="journal article" date="2020" name="New Phytol.">
        <title>Comparative genomics reveals dynamic genome evolution in host specialist ectomycorrhizal fungi.</title>
        <authorList>
            <person name="Lofgren L.A."/>
            <person name="Nguyen N.H."/>
            <person name="Vilgalys R."/>
            <person name="Ruytinx J."/>
            <person name="Liao H.L."/>
            <person name="Branco S."/>
            <person name="Kuo A."/>
            <person name="LaButti K."/>
            <person name="Lipzen A."/>
            <person name="Andreopoulos W."/>
            <person name="Pangilinan J."/>
            <person name="Riley R."/>
            <person name="Hundley H."/>
            <person name="Na H."/>
            <person name="Barry K."/>
            <person name="Grigoriev I.V."/>
            <person name="Stajich J.E."/>
            <person name="Kennedy P.G."/>
        </authorList>
    </citation>
    <scope>NUCLEOTIDE SEQUENCE</scope>
    <source>
        <strain evidence="3">S12</strain>
    </source>
</reference>
<dbReference type="GO" id="GO:0016787">
    <property type="term" value="F:hydrolase activity"/>
    <property type="evidence" value="ECO:0007669"/>
    <property type="project" value="UniProtKB-KW"/>
</dbReference>
<evidence type="ECO:0000259" key="2">
    <source>
        <dbReference type="Pfam" id="PF16862"/>
    </source>
</evidence>
<accession>A0A9P7DWI0</accession>
<dbReference type="PANTHER" id="PTHR36183">
    <property type="entry name" value="BETA-GLUCURONIDASE"/>
    <property type="match status" value="1"/>
</dbReference>
<keyword evidence="1" id="KW-0732">Signal</keyword>
<dbReference type="InterPro" id="IPR052974">
    <property type="entry name" value="GH79_Enzymes"/>
</dbReference>
<dbReference type="EMBL" id="JABBWE010000003">
    <property type="protein sequence ID" value="KAG1804815.1"/>
    <property type="molecule type" value="Genomic_DNA"/>
</dbReference>
<dbReference type="RefSeq" id="XP_041166430.1">
    <property type="nucleotide sequence ID" value="XM_041299309.1"/>
</dbReference>
<dbReference type="PANTHER" id="PTHR36183:SF2">
    <property type="entry name" value="BETA-GLUCURONIDASE C-TERMINAL DOMAIN-CONTAINING PROTEIN"/>
    <property type="match status" value="1"/>
</dbReference>
<dbReference type="InterPro" id="IPR017853">
    <property type="entry name" value="GH"/>
</dbReference>
<evidence type="ECO:0000313" key="4">
    <source>
        <dbReference type="Proteomes" id="UP000719766"/>
    </source>
</evidence>
<proteinExistence type="predicted"/>
<name>A0A9P7DWI0_9AGAM</name>
<feature type="chain" id="PRO_5040348508" evidence="1">
    <location>
        <begin position="29"/>
        <end position="559"/>
    </location>
</feature>
<comment type="caution">
    <text evidence="3">The sequence shown here is derived from an EMBL/GenBank/DDBJ whole genome shotgun (WGS) entry which is preliminary data.</text>
</comment>
<dbReference type="AlphaFoldDB" id="A0A9P7DWI0"/>
<dbReference type="Gene3D" id="3.20.20.80">
    <property type="entry name" value="Glycosidases"/>
    <property type="match status" value="1"/>
</dbReference>
<evidence type="ECO:0000256" key="1">
    <source>
        <dbReference type="SAM" id="SignalP"/>
    </source>
</evidence>
<feature type="signal peptide" evidence="1">
    <location>
        <begin position="1"/>
        <end position="28"/>
    </location>
</feature>
<dbReference type="SUPFAM" id="SSF51445">
    <property type="entry name" value="(Trans)glycosidases"/>
    <property type="match status" value="1"/>
</dbReference>
<protein>
    <submittedName>
        <fullName evidence="3">Glycoside hydrolase family 79 protein</fullName>
    </submittedName>
</protein>
<evidence type="ECO:0000313" key="3">
    <source>
        <dbReference type="EMBL" id="KAG1804815.1"/>
    </source>
</evidence>
<sequence length="559" mass="60826">MVSLTSLVSSCVMWFLATVLPCVALVSARHDLLSRSLSKLTLSGPASLPTDATLPLNPALASFSIETAYFEQWIGNQSYPNKFSQNLFENLKERTGVPAEVRIGGITADSTFWDPNQEAALYNFIDDRGALRNTTLGPQFWNCVKLLPEGTKIVMTLNLGSSNYTGTLDMAKAAWMGLGSPQISRFELGNEPDHYNPKLDPKTYTAIWEPWTINISKALGIDYPEFQIGATVANPAQPHNTPQADAQLDCVSVLAAGANDGHTVTTCSEHTYQYSVCDPSSAAGATLVNLVNHTRLAEYLDLWQPRIHSVRAQLGPDAFVIGEFNSVSCGGRANVSNTFGQAMWLLDTILYAASINVSRYVTRVPRMNLQPNLISSMYVHQGAHAHYNLWSTVDNIQVFPSYSAYLFVTEAIGYSNPLRLSNIFPGRQADGSSVTTAGGDPSAGQISVYGFWDEKSTNSHDYPTKLALLNLELYSQTDTYPRPDTTIDISAYLPKNTQEVIVKWLTAPGSDVMSADLTTWAGQTFASGVAEGNIVEEKVSNGQVVVKASSAALVYWSVA</sequence>
<dbReference type="InterPro" id="IPR031728">
    <property type="entry name" value="GlcAase_C"/>
</dbReference>
<feature type="domain" description="Beta-glucuronidase C-terminal" evidence="2">
    <location>
        <begin position="460"/>
        <end position="553"/>
    </location>
</feature>
<keyword evidence="4" id="KW-1185">Reference proteome</keyword>
<organism evidence="3 4">
    <name type="scientific">Suillus plorans</name>
    <dbReference type="NCBI Taxonomy" id="116603"/>
    <lineage>
        <taxon>Eukaryota</taxon>
        <taxon>Fungi</taxon>
        <taxon>Dikarya</taxon>
        <taxon>Basidiomycota</taxon>
        <taxon>Agaricomycotina</taxon>
        <taxon>Agaricomycetes</taxon>
        <taxon>Agaricomycetidae</taxon>
        <taxon>Boletales</taxon>
        <taxon>Suillineae</taxon>
        <taxon>Suillaceae</taxon>
        <taxon>Suillus</taxon>
    </lineage>
</organism>